<dbReference type="STRING" id="97359.A0A550C2T3"/>
<protein>
    <submittedName>
        <fullName evidence="2">FAD dependent oxidoreductase-domain-containing protein</fullName>
    </submittedName>
</protein>
<dbReference type="Gene3D" id="3.50.50.60">
    <property type="entry name" value="FAD/NAD(P)-binding domain"/>
    <property type="match status" value="1"/>
</dbReference>
<name>A0A550C2T3_9AGAR</name>
<dbReference type="OrthoDB" id="429143at2759"/>
<dbReference type="EMBL" id="VDMD01000031">
    <property type="protein sequence ID" value="TRM59094.1"/>
    <property type="molecule type" value="Genomic_DNA"/>
</dbReference>
<accession>A0A550C2T3</accession>
<feature type="domain" description="FAD dependent oxidoreductase" evidence="1">
    <location>
        <begin position="70"/>
        <end position="458"/>
    </location>
</feature>
<gene>
    <name evidence="2" type="ORF">BD626DRAFT_573106</name>
</gene>
<proteinExistence type="predicted"/>
<comment type="caution">
    <text evidence="2">The sequence shown here is derived from an EMBL/GenBank/DDBJ whole genome shotgun (WGS) entry which is preliminary data.</text>
</comment>
<dbReference type="PANTHER" id="PTHR13847">
    <property type="entry name" value="SARCOSINE DEHYDROGENASE-RELATED"/>
    <property type="match status" value="1"/>
</dbReference>
<dbReference type="InterPro" id="IPR036188">
    <property type="entry name" value="FAD/NAD-bd_sf"/>
</dbReference>
<dbReference type="InterPro" id="IPR006076">
    <property type="entry name" value="FAD-dep_OxRdtase"/>
</dbReference>
<evidence type="ECO:0000259" key="1">
    <source>
        <dbReference type="Pfam" id="PF01266"/>
    </source>
</evidence>
<dbReference type="Pfam" id="PF01266">
    <property type="entry name" value="DAO"/>
    <property type="match status" value="1"/>
</dbReference>
<dbReference type="SUPFAM" id="SSF51905">
    <property type="entry name" value="FAD/NAD(P)-binding domain"/>
    <property type="match status" value="1"/>
</dbReference>
<evidence type="ECO:0000313" key="2">
    <source>
        <dbReference type="EMBL" id="TRM59094.1"/>
    </source>
</evidence>
<organism evidence="2 3">
    <name type="scientific">Schizophyllum amplum</name>
    <dbReference type="NCBI Taxonomy" id="97359"/>
    <lineage>
        <taxon>Eukaryota</taxon>
        <taxon>Fungi</taxon>
        <taxon>Dikarya</taxon>
        <taxon>Basidiomycota</taxon>
        <taxon>Agaricomycotina</taxon>
        <taxon>Agaricomycetes</taxon>
        <taxon>Agaricomycetidae</taxon>
        <taxon>Agaricales</taxon>
        <taxon>Schizophyllaceae</taxon>
        <taxon>Schizophyllum</taxon>
    </lineage>
</organism>
<dbReference type="GO" id="GO:0005737">
    <property type="term" value="C:cytoplasm"/>
    <property type="evidence" value="ECO:0007669"/>
    <property type="project" value="TreeGrafter"/>
</dbReference>
<evidence type="ECO:0000313" key="3">
    <source>
        <dbReference type="Proteomes" id="UP000320762"/>
    </source>
</evidence>
<dbReference type="Gene3D" id="3.30.9.10">
    <property type="entry name" value="D-Amino Acid Oxidase, subunit A, domain 2"/>
    <property type="match status" value="1"/>
</dbReference>
<sequence length="492" mass="53408">MSMFSYLFGNKTPANETKQDMGGSSKGDMCPNAARLPLAEGMSLSQWLQNVRGNPLLDHRTTEQLPQEADVVIIGSGVSGATTALALMQSQTPPKSIVMLEARELCSGATGRNAGHCKPDQWRGFVKYQQRFGTEQALKILANEQETWEKIVAYVKEHNVDCDLWVGKTLDVPVTDEVAEATAIIYEACKAAGGPVDKVEVITDKAEAVKRSRIKSACAVYAWDASTLYPWKLVAHVVKRCIDMGVNLQTWTPALSVTESADKPGQWVVVTDRGSITTPSVVHCTNAYAAALLPEFNNVILPTPHMCNRAIPTRKWSGGGALQNSYGVLLPGGAMFSINPRCTADGVVLFGGSNPGQDALHKYLDENPDRRTHDSLSNFEPVTKPVRDFTQTEFEGWGTQFAAGEGYDYSWSGIIGASADGVPYVGAVPGKKGQWICAGHNGHGMARVFTCGPALAKLMQGATWAEAGLPEVFELTEERLARLQKVDFKWRI</sequence>
<dbReference type="PANTHER" id="PTHR13847:SF260">
    <property type="entry name" value="FAD DEPENDENT OXIDOREDUCTASE DOMAIN-CONTAINING PROTEIN"/>
    <property type="match status" value="1"/>
</dbReference>
<reference evidence="2 3" key="1">
    <citation type="journal article" date="2019" name="New Phytol.">
        <title>Comparative genomics reveals unique wood-decay strategies and fruiting body development in the Schizophyllaceae.</title>
        <authorList>
            <person name="Almasi E."/>
            <person name="Sahu N."/>
            <person name="Krizsan K."/>
            <person name="Balint B."/>
            <person name="Kovacs G.M."/>
            <person name="Kiss B."/>
            <person name="Cseklye J."/>
            <person name="Drula E."/>
            <person name="Henrissat B."/>
            <person name="Nagy I."/>
            <person name="Chovatia M."/>
            <person name="Adam C."/>
            <person name="LaButti K."/>
            <person name="Lipzen A."/>
            <person name="Riley R."/>
            <person name="Grigoriev I.V."/>
            <person name="Nagy L.G."/>
        </authorList>
    </citation>
    <scope>NUCLEOTIDE SEQUENCE [LARGE SCALE GENOMIC DNA]</scope>
    <source>
        <strain evidence="2 3">NL-1724</strain>
    </source>
</reference>
<dbReference type="Proteomes" id="UP000320762">
    <property type="component" value="Unassembled WGS sequence"/>
</dbReference>
<keyword evidence="3" id="KW-1185">Reference proteome</keyword>
<dbReference type="AlphaFoldDB" id="A0A550C2T3"/>